<sequence length="107" mass="12676">MSQIRELEEIIPSWFRAYARASVYMVKETKFYDGEERVGRPQLLATWKFRSPQVMYMRATDLEQRQTDFHRGLAKNYIATLQRAKVDLLIPWMPSSSFTFAHVVNDL</sequence>
<name>A0ACC2PEU0_9HYME</name>
<protein>
    <submittedName>
        <fullName evidence="1">Uncharacterized protein</fullName>
    </submittedName>
</protein>
<reference evidence="1" key="1">
    <citation type="submission" date="2023-04" db="EMBL/GenBank/DDBJ databases">
        <title>A chromosome-level genome assembly of the parasitoid wasp Eretmocerus hayati.</title>
        <authorList>
            <person name="Zhong Y."/>
            <person name="Liu S."/>
            <person name="Liu Y."/>
        </authorList>
    </citation>
    <scope>NUCLEOTIDE SEQUENCE</scope>
    <source>
        <strain evidence="1">ZJU_SS_LIU_2023</strain>
    </source>
</reference>
<dbReference type="EMBL" id="CM056741">
    <property type="protein sequence ID" value="KAJ8681824.1"/>
    <property type="molecule type" value="Genomic_DNA"/>
</dbReference>
<comment type="caution">
    <text evidence="1">The sequence shown here is derived from an EMBL/GenBank/DDBJ whole genome shotgun (WGS) entry which is preliminary data.</text>
</comment>
<accession>A0ACC2PEU0</accession>
<evidence type="ECO:0000313" key="1">
    <source>
        <dbReference type="EMBL" id="KAJ8681824.1"/>
    </source>
</evidence>
<evidence type="ECO:0000313" key="2">
    <source>
        <dbReference type="Proteomes" id="UP001239111"/>
    </source>
</evidence>
<keyword evidence="2" id="KW-1185">Reference proteome</keyword>
<proteinExistence type="predicted"/>
<dbReference type="Proteomes" id="UP001239111">
    <property type="component" value="Chromosome 1"/>
</dbReference>
<gene>
    <name evidence="1" type="ORF">QAD02_017616</name>
</gene>
<organism evidence="1 2">
    <name type="scientific">Eretmocerus hayati</name>
    <dbReference type="NCBI Taxonomy" id="131215"/>
    <lineage>
        <taxon>Eukaryota</taxon>
        <taxon>Metazoa</taxon>
        <taxon>Ecdysozoa</taxon>
        <taxon>Arthropoda</taxon>
        <taxon>Hexapoda</taxon>
        <taxon>Insecta</taxon>
        <taxon>Pterygota</taxon>
        <taxon>Neoptera</taxon>
        <taxon>Endopterygota</taxon>
        <taxon>Hymenoptera</taxon>
        <taxon>Apocrita</taxon>
        <taxon>Proctotrupomorpha</taxon>
        <taxon>Chalcidoidea</taxon>
        <taxon>Aphelinidae</taxon>
        <taxon>Aphelininae</taxon>
        <taxon>Eretmocerus</taxon>
    </lineage>
</organism>